<gene>
    <name evidence="2" type="ORF">RNAN_3558</name>
</gene>
<dbReference type="EMBL" id="BAFK01000030">
    <property type="protein sequence ID" value="GAB60533.1"/>
    <property type="molecule type" value="Genomic_DNA"/>
</dbReference>
<accession>I1E2K5</accession>
<keyword evidence="1" id="KW-0812">Transmembrane</keyword>
<keyword evidence="1" id="KW-1133">Transmembrane helix</keyword>
<proteinExistence type="predicted"/>
<dbReference type="Proteomes" id="UP000004374">
    <property type="component" value="Unassembled WGS sequence"/>
</dbReference>
<keyword evidence="1" id="KW-0472">Membrane</keyword>
<name>I1E2K5_9GAMM</name>
<evidence type="ECO:0000313" key="2">
    <source>
        <dbReference type="EMBL" id="GAB60533.1"/>
    </source>
</evidence>
<keyword evidence="3" id="KW-1185">Reference proteome</keyword>
<reference evidence="2 3" key="1">
    <citation type="journal article" date="2012" name="J. Bacteriol.">
        <title>Genome Sequence of the Protease-Producing Bacterium Rheinheimera nanhaiensis E407-8T, Isolated from Deep-Sea Sediment of the South China Sea.</title>
        <authorList>
            <person name="Zhang X.-Y."/>
            <person name="Zhang Y.-J."/>
            <person name="Qin Q.-L."/>
            <person name="Xie B.-B."/>
            <person name="Chen X.-L."/>
            <person name="Zhou B.-C."/>
            <person name="Zhang Y.-Z."/>
        </authorList>
    </citation>
    <scope>NUCLEOTIDE SEQUENCE [LARGE SCALE GENOMIC DNA]</scope>
    <source>
        <strain evidence="2 3">E407-8</strain>
    </source>
</reference>
<dbReference type="AlphaFoldDB" id="I1E2K5"/>
<protein>
    <submittedName>
        <fullName evidence="2">Uncharacterized protein</fullName>
    </submittedName>
</protein>
<comment type="caution">
    <text evidence="2">The sequence shown here is derived from an EMBL/GenBank/DDBJ whole genome shotgun (WGS) entry which is preliminary data.</text>
</comment>
<evidence type="ECO:0000256" key="1">
    <source>
        <dbReference type="SAM" id="Phobius"/>
    </source>
</evidence>
<sequence>MKIALPKRWINRTLVLLGLFGVVFQLTAAVYAWWHGISLQAGWLLTLAAPLLCVASGAIPALQLQKEAQ</sequence>
<dbReference type="OrthoDB" id="5771627at2"/>
<organism evidence="2 3">
    <name type="scientific">Rheinheimera nanhaiensis E407-8</name>
    <dbReference type="NCBI Taxonomy" id="562729"/>
    <lineage>
        <taxon>Bacteria</taxon>
        <taxon>Pseudomonadati</taxon>
        <taxon>Pseudomonadota</taxon>
        <taxon>Gammaproteobacteria</taxon>
        <taxon>Chromatiales</taxon>
        <taxon>Chromatiaceae</taxon>
        <taxon>Rheinheimera</taxon>
    </lineage>
</organism>
<dbReference type="RefSeq" id="WP_008224177.1">
    <property type="nucleotide sequence ID" value="NZ_BAFK01000030.1"/>
</dbReference>
<evidence type="ECO:0000313" key="3">
    <source>
        <dbReference type="Proteomes" id="UP000004374"/>
    </source>
</evidence>
<feature type="transmembrane region" description="Helical" evidence="1">
    <location>
        <begin position="42"/>
        <end position="62"/>
    </location>
</feature>